<comment type="subcellular location">
    <subcellularLocation>
        <location evidence="2">Mitochondrion outer membrane</location>
        <topology evidence="2">Multi-pass membrane protein</topology>
    </subcellularLocation>
</comment>
<keyword evidence="5 15" id="KW-0812">Transmembrane</keyword>
<dbReference type="GO" id="GO:0008270">
    <property type="term" value="F:zinc ion binding"/>
    <property type="evidence" value="ECO:0007669"/>
    <property type="project" value="UniProtKB-KW"/>
</dbReference>
<keyword evidence="10" id="KW-0862">Zinc</keyword>
<dbReference type="PROSITE" id="PS50089">
    <property type="entry name" value="ZF_RING_2"/>
    <property type="match status" value="1"/>
</dbReference>
<keyword evidence="9" id="KW-1000">Mitochondrion outer membrane</keyword>
<dbReference type="GO" id="GO:0016567">
    <property type="term" value="P:protein ubiquitination"/>
    <property type="evidence" value="ECO:0007669"/>
    <property type="project" value="InterPro"/>
</dbReference>
<dbReference type="EC" id="2.3.2.27" evidence="3"/>
<dbReference type="RefSeq" id="XP_029884782.1">
    <property type="nucleotide sequence ID" value="XM_030028922.2"/>
</dbReference>
<evidence type="ECO:0000313" key="18">
    <source>
        <dbReference type="Proteomes" id="UP000472275"/>
    </source>
</evidence>
<keyword evidence="4" id="KW-0808">Transferase</keyword>
<dbReference type="Proteomes" id="UP000472275">
    <property type="component" value="Chromosome 10"/>
</dbReference>
<evidence type="ECO:0000256" key="2">
    <source>
        <dbReference type="ARBA" id="ARBA00004374"/>
    </source>
</evidence>
<evidence type="ECO:0000256" key="11">
    <source>
        <dbReference type="ARBA" id="ARBA00022989"/>
    </source>
</evidence>
<keyword evidence="11 15" id="KW-1133">Transmembrane helix</keyword>
<dbReference type="GeneTree" id="ENSGT00390000012141"/>
<evidence type="ECO:0000256" key="14">
    <source>
        <dbReference type="PROSITE-ProRule" id="PRU00175"/>
    </source>
</evidence>
<accession>A0A663DZZ9</accession>
<comment type="catalytic activity">
    <reaction evidence="1">
        <text>S-ubiquitinyl-[E2 ubiquitin-conjugating enzyme]-L-cysteine + [acceptor protein]-L-lysine = [E2 ubiquitin-conjugating enzyme]-L-cysteine + N(6)-ubiquitinyl-[acceptor protein]-L-lysine.</text>
        <dbReference type="EC" id="2.3.2.27"/>
    </reaction>
</comment>
<dbReference type="Gene3D" id="3.30.40.10">
    <property type="entry name" value="Zinc/RING finger domain, C3HC4 (zinc finger)"/>
    <property type="match status" value="1"/>
</dbReference>
<protein>
    <recommendedName>
        <fullName evidence="3">RING-type E3 ubiquitin transferase</fullName>
        <ecNumber evidence="3">2.3.2.27</ecNumber>
    </recommendedName>
</protein>
<proteinExistence type="predicted"/>
<dbReference type="GO" id="GO:0005741">
    <property type="term" value="C:mitochondrial outer membrane"/>
    <property type="evidence" value="ECO:0007669"/>
    <property type="project" value="UniProtKB-SubCell"/>
</dbReference>
<dbReference type="AlphaFoldDB" id="A0A663DZZ9"/>
<keyword evidence="18" id="KW-1185">Reference proteome</keyword>
<dbReference type="InterPro" id="IPR001841">
    <property type="entry name" value="Znf_RING"/>
</dbReference>
<evidence type="ECO:0000259" key="16">
    <source>
        <dbReference type="PROSITE" id="PS50089"/>
    </source>
</evidence>
<dbReference type="GO" id="GO:0061630">
    <property type="term" value="F:ubiquitin protein ligase activity"/>
    <property type="evidence" value="ECO:0007669"/>
    <property type="project" value="UniProtKB-EC"/>
</dbReference>
<keyword evidence="8" id="KW-0833">Ubl conjugation pathway</keyword>
<reference evidence="17" key="2">
    <citation type="submission" date="2025-09" db="UniProtKB">
        <authorList>
            <consortium name="Ensembl"/>
        </authorList>
    </citation>
    <scope>IDENTIFICATION</scope>
</reference>
<dbReference type="Pfam" id="PF12483">
    <property type="entry name" value="GIDE"/>
    <property type="match status" value="1"/>
</dbReference>
<evidence type="ECO:0000256" key="3">
    <source>
        <dbReference type="ARBA" id="ARBA00012483"/>
    </source>
</evidence>
<dbReference type="PANTHER" id="PTHR12183">
    <property type="entry name" value="MITOCHONDRIAL UBIQUITIN LIGASE ACTIVATOR OF NFKB 1"/>
    <property type="match status" value="1"/>
</dbReference>
<name>A0A663DZZ9_AQUCH</name>
<keyword evidence="13 15" id="KW-0472">Membrane</keyword>
<evidence type="ECO:0000256" key="5">
    <source>
        <dbReference type="ARBA" id="ARBA00022692"/>
    </source>
</evidence>
<dbReference type="InterPro" id="IPR022170">
    <property type="entry name" value="MUL1-like"/>
</dbReference>
<evidence type="ECO:0000256" key="13">
    <source>
        <dbReference type="ARBA" id="ARBA00023136"/>
    </source>
</evidence>
<gene>
    <name evidence="17" type="primary">LOC115347478</name>
</gene>
<evidence type="ECO:0000256" key="7">
    <source>
        <dbReference type="ARBA" id="ARBA00022771"/>
    </source>
</evidence>
<evidence type="ECO:0000313" key="17">
    <source>
        <dbReference type="Ensembl" id="ENSACCP00020005321.1"/>
    </source>
</evidence>
<feature type="transmembrane region" description="Helical" evidence="15">
    <location>
        <begin position="6"/>
        <end position="28"/>
    </location>
</feature>
<keyword evidence="6" id="KW-0479">Metal-binding</keyword>
<dbReference type="OrthoDB" id="1711136at2759"/>
<evidence type="ECO:0000256" key="15">
    <source>
        <dbReference type="SAM" id="Phobius"/>
    </source>
</evidence>
<dbReference type="SUPFAM" id="SSF57850">
    <property type="entry name" value="RING/U-box"/>
    <property type="match status" value="1"/>
</dbReference>
<dbReference type="Pfam" id="PF13920">
    <property type="entry name" value="zf-C3HC4_3"/>
    <property type="match status" value="1"/>
</dbReference>
<dbReference type="InterPro" id="IPR051652">
    <property type="entry name" value="MDM2_MDM4_MUL1"/>
</dbReference>
<dbReference type="KEGG" id="achc:115347478"/>
<dbReference type="RefSeq" id="XP_029884783.1">
    <property type="nucleotide sequence ID" value="XM_030028923.2"/>
</dbReference>
<keyword evidence="12" id="KW-0496">Mitochondrion</keyword>
<evidence type="ECO:0000256" key="9">
    <source>
        <dbReference type="ARBA" id="ARBA00022787"/>
    </source>
</evidence>
<feature type="domain" description="RING-type" evidence="16">
    <location>
        <begin position="291"/>
        <end position="328"/>
    </location>
</feature>
<dbReference type="InterPro" id="IPR013083">
    <property type="entry name" value="Znf_RING/FYVE/PHD"/>
</dbReference>
<dbReference type="GeneID" id="115347478"/>
<evidence type="ECO:0000256" key="6">
    <source>
        <dbReference type="ARBA" id="ARBA00022723"/>
    </source>
</evidence>
<sequence length="340" mass="37192">MDAPPITPGELLCLGSSLAFSGLFYYLYRKKARVVARIQEAPKLQVDDDLPALVSAADGRCLPYVALEGIVLPAKAALTSHYHEGLQGVIQKLLLKEHRLIWNSLARSWSESERVLSEQVYTVPFLLASPDTEAVMPVSVESPLRAVSLPLETVYERFQQPAHGFRDLLGQYLSGEKPKGILETEEMLRVGAGLTGIGELALHPDGSLHLQPPAQGGEYFLCLGDWQTVLAELESASGLWKGAAMLCAAAGLAVLLHALCRAYRRARLKQQREDKELEGEGAGDEGPEDSCVICLMRPRECVLLGCGHICCCFRCFQALPTRLCPICRGPIDRVVPLYQA</sequence>
<reference evidence="17" key="1">
    <citation type="submission" date="2025-08" db="UniProtKB">
        <authorList>
            <consortium name="Ensembl"/>
        </authorList>
    </citation>
    <scope>IDENTIFICATION</scope>
</reference>
<dbReference type="PANTHER" id="PTHR12183:SF6">
    <property type="entry name" value="RING-TYPE E3 UBIQUITIN TRANSFERASE"/>
    <property type="match status" value="1"/>
</dbReference>
<evidence type="ECO:0000256" key="1">
    <source>
        <dbReference type="ARBA" id="ARBA00000900"/>
    </source>
</evidence>
<evidence type="ECO:0000256" key="8">
    <source>
        <dbReference type="ARBA" id="ARBA00022786"/>
    </source>
</evidence>
<dbReference type="InParanoid" id="A0A663DZZ9"/>
<organism evidence="17 18">
    <name type="scientific">Aquila chrysaetos chrysaetos</name>
    <dbReference type="NCBI Taxonomy" id="223781"/>
    <lineage>
        <taxon>Eukaryota</taxon>
        <taxon>Metazoa</taxon>
        <taxon>Chordata</taxon>
        <taxon>Craniata</taxon>
        <taxon>Vertebrata</taxon>
        <taxon>Euteleostomi</taxon>
        <taxon>Archelosauria</taxon>
        <taxon>Archosauria</taxon>
        <taxon>Dinosauria</taxon>
        <taxon>Saurischia</taxon>
        <taxon>Theropoda</taxon>
        <taxon>Coelurosauria</taxon>
        <taxon>Aves</taxon>
        <taxon>Neognathae</taxon>
        <taxon>Neoaves</taxon>
        <taxon>Telluraves</taxon>
        <taxon>Accipitrimorphae</taxon>
        <taxon>Accipitriformes</taxon>
        <taxon>Accipitridae</taxon>
        <taxon>Accipitrinae</taxon>
        <taxon>Aquila</taxon>
    </lineage>
</organism>
<evidence type="ECO:0000256" key="10">
    <source>
        <dbReference type="ARBA" id="ARBA00022833"/>
    </source>
</evidence>
<evidence type="ECO:0000256" key="12">
    <source>
        <dbReference type="ARBA" id="ARBA00023128"/>
    </source>
</evidence>
<evidence type="ECO:0000256" key="4">
    <source>
        <dbReference type="ARBA" id="ARBA00022679"/>
    </source>
</evidence>
<dbReference type="Ensembl" id="ENSACCT00020005552.1">
    <property type="protein sequence ID" value="ENSACCP00020005321.1"/>
    <property type="gene ID" value="ENSACCG00020003654.1"/>
</dbReference>
<keyword evidence="7 14" id="KW-0863">Zinc-finger</keyword>